<proteinExistence type="predicted"/>
<protein>
    <recommendedName>
        <fullName evidence="10">ENTH domain-containing protein</fullName>
    </recommendedName>
</protein>
<dbReference type="CDD" id="cd16987">
    <property type="entry name" value="ANTH_N_AP180_plant"/>
    <property type="match status" value="1"/>
</dbReference>
<dbReference type="PROSITE" id="PS50942">
    <property type="entry name" value="ENTH"/>
    <property type="match status" value="1"/>
</dbReference>
<evidence type="ECO:0000256" key="5">
    <source>
        <dbReference type="ARBA" id="ARBA00023034"/>
    </source>
</evidence>
<evidence type="ECO:0000256" key="1">
    <source>
        <dbReference type="ARBA" id="ARBA00004132"/>
    </source>
</evidence>
<dbReference type="PANTHER" id="PTHR22951">
    <property type="entry name" value="CLATHRIN ASSEMBLY PROTEIN"/>
    <property type="match status" value="1"/>
</dbReference>
<comment type="subcellular location">
    <subcellularLocation>
        <location evidence="1">Cytoplasmic vesicle</location>
        <location evidence="1">Clathrin-coated vesicle</location>
    </subcellularLocation>
    <subcellularLocation>
        <location evidence="2">Golgi apparatus</location>
    </subcellularLocation>
    <subcellularLocation>
        <location evidence="3">Membrane</location>
        <location evidence="3">Clathrin-coated pit</location>
    </subcellularLocation>
</comment>
<dbReference type="Gene3D" id="1.25.40.90">
    <property type="match status" value="1"/>
</dbReference>
<dbReference type="Pfam" id="PF07651">
    <property type="entry name" value="ANTH"/>
    <property type="match status" value="1"/>
</dbReference>
<dbReference type="SUPFAM" id="SSF89009">
    <property type="entry name" value="GAT-like domain"/>
    <property type="match status" value="1"/>
</dbReference>
<keyword evidence="9" id="KW-1133">Transmembrane helix</keyword>
<keyword evidence="5" id="KW-0333">Golgi apparatus</keyword>
<dbReference type="GO" id="GO:0072583">
    <property type="term" value="P:clathrin-dependent endocytosis"/>
    <property type="evidence" value="ECO:0007669"/>
    <property type="project" value="InterPro"/>
</dbReference>
<dbReference type="FunFam" id="1.25.40.90:FF:000027">
    <property type="entry name" value="Putative clathrin assembly protein"/>
    <property type="match status" value="1"/>
</dbReference>
<keyword evidence="8" id="KW-0968">Cytoplasmic vesicle</keyword>
<dbReference type="AlphaFoldDB" id="A0A9Q0KN50"/>
<dbReference type="InterPro" id="IPR013809">
    <property type="entry name" value="ENTH"/>
</dbReference>
<keyword evidence="7" id="KW-0168">Coated pit</keyword>
<comment type="caution">
    <text evidence="9">Lacks conserved residue(s) required for the propagation of feature annotation.</text>
</comment>
<evidence type="ECO:0000259" key="10">
    <source>
        <dbReference type="PROSITE" id="PS50942"/>
    </source>
</evidence>
<dbReference type="InterPro" id="IPR014712">
    <property type="entry name" value="ANTH_dom_sf"/>
</dbReference>
<name>A0A9Q0KN50_9MAGN</name>
<organism evidence="11 12">
    <name type="scientific">Protea cynaroides</name>
    <dbReference type="NCBI Taxonomy" id="273540"/>
    <lineage>
        <taxon>Eukaryota</taxon>
        <taxon>Viridiplantae</taxon>
        <taxon>Streptophyta</taxon>
        <taxon>Embryophyta</taxon>
        <taxon>Tracheophyta</taxon>
        <taxon>Spermatophyta</taxon>
        <taxon>Magnoliopsida</taxon>
        <taxon>Proteales</taxon>
        <taxon>Proteaceae</taxon>
        <taxon>Protea</taxon>
    </lineage>
</organism>
<dbReference type="InterPro" id="IPR048050">
    <property type="entry name" value="ANTH_N_plant"/>
</dbReference>
<dbReference type="GO" id="GO:0030136">
    <property type="term" value="C:clathrin-coated vesicle"/>
    <property type="evidence" value="ECO:0007669"/>
    <property type="project" value="UniProtKB-SubCell"/>
</dbReference>
<dbReference type="Proteomes" id="UP001141806">
    <property type="component" value="Unassembled WGS sequence"/>
</dbReference>
<dbReference type="GO" id="GO:0005794">
    <property type="term" value="C:Golgi apparatus"/>
    <property type="evidence" value="ECO:0007669"/>
    <property type="project" value="UniProtKB-SubCell"/>
</dbReference>
<dbReference type="GO" id="GO:0048268">
    <property type="term" value="P:clathrin coat assembly"/>
    <property type="evidence" value="ECO:0007669"/>
    <property type="project" value="InterPro"/>
</dbReference>
<keyword evidence="9" id="KW-0812">Transmembrane</keyword>
<evidence type="ECO:0000256" key="7">
    <source>
        <dbReference type="ARBA" id="ARBA00023176"/>
    </source>
</evidence>
<evidence type="ECO:0000313" key="12">
    <source>
        <dbReference type="Proteomes" id="UP001141806"/>
    </source>
</evidence>
<evidence type="ECO:0000256" key="6">
    <source>
        <dbReference type="ARBA" id="ARBA00023136"/>
    </source>
</evidence>
<feature type="transmembrane region" description="Helical" evidence="9">
    <location>
        <begin position="84"/>
        <end position="105"/>
    </location>
</feature>
<dbReference type="SUPFAM" id="SSF48464">
    <property type="entry name" value="ENTH/VHS domain"/>
    <property type="match status" value="1"/>
</dbReference>
<reference evidence="11" key="1">
    <citation type="journal article" date="2023" name="Plant J.">
        <title>The genome of the king protea, Protea cynaroides.</title>
        <authorList>
            <person name="Chang J."/>
            <person name="Duong T.A."/>
            <person name="Schoeman C."/>
            <person name="Ma X."/>
            <person name="Roodt D."/>
            <person name="Barker N."/>
            <person name="Li Z."/>
            <person name="Van de Peer Y."/>
            <person name="Mizrachi E."/>
        </authorList>
    </citation>
    <scope>NUCLEOTIDE SEQUENCE</scope>
    <source>
        <tissue evidence="11">Young leaves</tissue>
    </source>
</reference>
<evidence type="ECO:0000256" key="9">
    <source>
        <dbReference type="PROSITE-ProRule" id="PRU00243"/>
    </source>
</evidence>
<dbReference type="GO" id="GO:0005905">
    <property type="term" value="C:clathrin-coated pit"/>
    <property type="evidence" value="ECO:0007669"/>
    <property type="project" value="UniProtKB-SubCell"/>
</dbReference>
<dbReference type="EMBL" id="JAMYWD010000004">
    <property type="protein sequence ID" value="KAJ4973254.1"/>
    <property type="molecule type" value="Genomic_DNA"/>
</dbReference>
<comment type="caution">
    <text evidence="11">The sequence shown here is derived from an EMBL/GenBank/DDBJ whole genome shotgun (WGS) entry which is preliminary data.</text>
</comment>
<dbReference type="GO" id="GO:0005545">
    <property type="term" value="F:1-phosphatidylinositol binding"/>
    <property type="evidence" value="ECO:0007669"/>
    <property type="project" value="InterPro"/>
</dbReference>
<dbReference type="GO" id="GO:0032050">
    <property type="term" value="F:clathrin heavy chain binding"/>
    <property type="evidence" value="ECO:0007669"/>
    <property type="project" value="TreeGrafter"/>
</dbReference>
<dbReference type="OrthoDB" id="682511at2759"/>
<accession>A0A9Q0KN50</accession>
<gene>
    <name evidence="11" type="ORF">NE237_006428</name>
</gene>
<dbReference type="GO" id="GO:0000149">
    <property type="term" value="F:SNARE binding"/>
    <property type="evidence" value="ECO:0007669"/>
    <property type="project" value="TreeGrafter"/>
</dbReference>
<evidence type="ECO:0000313" key="11">
    <source>
        <dbReference type="EMBL" id="KAJ4973254.1"/>
    </source>
</evidence>
<dbReference type="Gene3D" id="1.20.58.150">
    <property type="entry name" value="ANTH domain"/>
    <property type="match status" value="1"/>
</dbReference>
<evidence type="ECO:0000256" key="4">
    <source>
        <dbReference type="ARBA" id="ARBA00022583"/>
    </source>
</evidence>
<dbReference type="GO" id="GO:0006900">
    <property type="term" value="P:vesicle budding from membrane"/>
    <property type="evidence" value="ECO:0007669"/>
    <property type="project" value="TreeGrafter"/>
</dbReference>
<dbReference type="InterPro" id="IPR045192">
    <property type="entry name" value="AP180-like"/>
</dbReference>
<keyword evidence="4" id="KW-0254">Endocytosis</keyword>
<keyword evidence="6 9" id="KW-0472">Membrane</keyword>
<dbReference type="PANTHER" id="PTHR22951:SF19">
    <property type="entry name" value="OS08G0467300 PROTEIN"/>
    <property type="match status" value="1"/>
</dbReference>
<evidence type="ECO:0000256" key="8">
    <source>
        <dbReference type="ARBA" id="ARBA00023329"/>
    </source>
</evidence>
<dbReference type="InterPro" id="IPR008942">
    <property type="entry name" value="ENTH_VHS"/>
</dbReference>
<evidence type="ECO:0000256" key="2">
    <source>
        <dbReference type="ARBA" id="ARBA00004555"/>
    </source>
</evidence>
<feature type="domain" description="ENTH" evidence="10">
    <location>
        <begin position="25"/>
        <end position="156"/>
    </location>
</feature>
<dbReference type="GO" id="GO:0005546">
    <property type="term" value="F:phosphatidylinositol-4,5-bisphosphate binding"/>
    <property type="evidence" value="ECO:0007669"/>
    <property type="project" value="TreeGrafter"/>
</dbReference>
<dbReference type="InterPro" id="IPR011417">
    <property type="entry name" value="ANTH_dom"/>
</dbReference>
<keyword evidence="12" id="KW-1185">Reference proteome</keyword>
<sequence>MRLWKRAAAVFKDNNSIALAKLSRRTSFRHPELESAIIKATSHDEFSIDYKNTKRVFTWVRTSSSFLKTFIWVLTKRMQKTRDWVVAIKGLMLLHGVVCCNIPAFRKIGRLPFDLSDFTDGHSKNPEIWGFNVFIRTYFAYLDQRAVFLSSDAPLDDLKEGKDADLSMVKVLVELQRLQTLLDMLIQIKPCNYGMNVRLIHEAMDCIVIEIFDIYSRLCRGIAGVLVGIFDSGKIEASMALRVLHKAVSQGQELSLYFEFCKDFGVLNASSFPRIEQIPEEDLRDLEQMLKGKVSENNNDESYQGEKAIVPIDTPSNEKQENPDKSSKTIVTENWVVFDDEFKSKGSSDEFSILELEGGDFSDVGKMTNCIDPFAASLNFPPLVCGHNSDPTINSNGFLQLEHYYNPFPVAASTVGNQSNWIVSV</sequence>
<evidence type="ECO:0000256" key="3">
    <source>
        <dbReference type="ARBA" id="ARBA00004600"/>
    </source>
</evidence>